<dbReference type="PROSITE" id="PS00028">
    <property type="entry name" value="ZINC_FINGER_C2H2_1"/>
    <property type="match status" value="1"/>
</dbReference>
<dbReference type="GO" id="GO:0003676">
    <property type="term" value="F:nucleic acid binding"/>
    <property type="evidence" value="ECO:0007669"/>
    <property type="project" value="InterPro"/>
</dbReference>
<dbReference type="Gene3D" id="3.80.10.10">
    <property type="entry name" value="Ribonuclease Inhibitor"/>
    <property type="match status" value="2"/>
</dbReference>
<evidence type="ECO:0000256" key="8">
    <source>
        <dbReference type="ARBA" id="ARBA00022833"/>
    </source>
</evidence>
<dbReference type="InterPro" id="IPR013087">
    <property type="entry name" value="Znf_C2H2_type"/>
</dbReference>
<dbReference type="InterPro" id="IPR003591">
    <property type="entry name" value="Leu-rich_rpt_typical-subtyp"/>
</dbReference>
<comment type="subcellular location">
    <subcellularLocation>
        <location evidence="1">Cytoplasm</location>
    </subcellularLocation>
</comment>
<dbReference type="GO" id="GO:0008270">
    <property type="term" value="F:zinc ion binding"/>
    <property type="evidence" value="ECO:0007669"/>
    <property type="project" value="UniProtKB-KW"/>
</dbReference>
<evidence type="ECO:0000256" key="4">
    <source>
        <dbReference type="ARBA" id="ARBA00022614"/>
    </source>
</evidence>
<dbReference type="GO" id="GO:0005737">
    <property type="term" value="C:cytoplasm"/>
    <property type="evidence" value="ECO:0007669"/>
    <property type="project" value="UniProtKB-SubCell"/>
</dbReference>
<keyword evidence="5" id="KW-0479">Metal-binding</keyword>
<dbReference type="InterPro" id="IPR003604">
    <property type="entry name" value="Matrin/U1-like-C_Znf_C2H2"/>
</dbReference>
<dbReference type="PROSITE" id="PS50157">
    <property type="entry name" value="ZINC_FINGER_C2H2_2"/>
    <property type="match status" value="1"/>
</dbReference>
<dbReference type="Pfam" id="PF12171">
    <property type="entry name" value="zf-C2H2_jaz"/>
    <property type="match status" value="1"/>
</dbReference>
<evidence type="ECO:0000256" key="3">
    <source>
        <dbReference type="ARBA" id="ARBA00022517"/>
    </source>
</evidence>
<evidence type="ECO:0000256" key="10">
    <source>
        <dbReference type="PROSITE-ProRule" id="PRU00042"/>
    </source>
</evidence>
<dbReference type="InterPro" id="IPR032675">
    <property type="entry name" value="LRR_dom_sf"/>
</dbReference>
<dbReference type="Pfam" id="PF13306">
    <property type="entry name" value="LRR_5"/>
    <property type="match status" value="1"/>
</dbReference>
<dbReference type="AlphaFoldDB" id="A0AAN7PJH6"/>
<comment type="caution">
    <text evidence="13">The sequence shown here is derived from an EMBL/GenBank/DDBJ whole genome shotgun (WGS) entry which is preliminary data.</text>
</comment>
<dbReference type="GO" id="GO:0030687">
    <property type="term" value="C:preribosome, large subunit precursor"/>
    <property type="evidence" value="ECO:0007669"/>
    <property type="project" value="TreeGrafter"/>
</dbReference>
<feature type="compositionally biased region" description="Acidic residues" evidence="11">
    <location>
        <begin position="693"/>
        <end position="708"/>
    </location>
</feature>
<feature type="domain" description="C2H2-type" evidence="12">
    <location>
        <begin position="642"/>
        <end position="671"/>
    </location>
</feature>
<keyword evidence="7 10" id="KW-0863">Zinc-finger</keyword>
<protein>
    <recommendedName>
        <fullName evidence="12">C2H2-type domain-containing protein</fullName>
    </recommendedName>
</protein>
<evidence type="ECO:0000256" key="7">
    <source>
        <dbReference type="ARBA" id="ARBA00022771"/>
    </source>
</evidence>
<dbReference type="PANTHER" id="PTHR13182">
    <property type="entry name" value="ZINC FINGER PROTEIN 622"/>
    <property type="match status" value="1"/>
</dbReference>
<dbReference type="InterPro" id="IPR036236">
    <property type="entry name" value="Znf_C2H2_sf"/>
</dbReference>
<dbReference type="PROSITE" id="PS51450">
    <property type="entry name" value="LRR"/>
    <property type="match status" value="2"/>
</dbReference>
<evidence type="ECO:0000259" key="12">
    <source>
        <dbReference type="PROSITE" id="PS50157"/>
    </source>
</evidence>
<dbReference type="SUPFAM" id="SSF57667">
    <property type="entry name" value="beta-beta-alpha zinc fingers"/>
    <property type="match status" value="1"/>
</dbReference>
<evidence type="ECO:0000256" key="5">
    <source>
        <dbReference type="ARBA" id="ARBA00022723"/>
    </source>
</evidence>
<proteinExistence type="inferred from homology"/>
<keyword evidence="2" id="KW-0963">Cytoplasm</keyword>
<dbReference type="GO" id="GO:0042273">
    <property type="term" value="P:ribosomal large subunit biogenesis"/>
    <property type="evidence" value="ECO:0007669"/>
    <property type="project" value="TreeGrafter"/>
</dbReference>
<feature type="compositionally biased region" description="Basic and acidic residues" evidence="11">
    <location>
        <begin position="667"/>
        <end position="692"/>
    </location>
</feature>
<dbReference type="SMART" id="SM00355">
    <property type="entry name" value="ZnF_C2H2"/>
    <property type="match status" value="2"/>
</dbReference>
<keyword evidence="4" id="KW-0433">Leucine-rich repeat</keyword>
<evidence type="ECO:0000256" key="6">
    <source>
        <dbReference type="ARBA" id="ARBA00022737"/>
    </source>
</evidence>
<evidence type="ECO:0000256" key="2">
    <source>
        <dbReference type="ARBA" id="ARBA00022490"/>
    </source>
</evidence>
<accession>A0AAN7PJH6</accession>
<feature type="region of interest" description="Disordered" evidence="11">
    <location>
        <begin position="661"/>
        <end position="708"/>
    </location>
</feature>
<name>A0AAN7PJH6_9COLE</name>
<dbReference type="SUPFAM" id="SSF52058">
    <property type="entry name" value="L domain-like"/>
    <property type="match status" value="1"/>
</dbReference>
<dbReference type="SMART" id="SM00451">
    <property type="entry name" value="ZnF_U1"/>
    <property type="match status" value="1"/>
</dbReference>
<dbReference type="Gene3D" id="3.30.160.60">
    <property type="entry name" value="Classic Zinc Finger"/>
    <property type="match status" value="1"/>
</dbReference>
<dbReference type="InterPro" id="IPR040025">
    <property type="entry name" value="Znf622/Rei1/Reh1"/>
</dbReference>
<keyword evidence="8" id="KW-0862">Zinc</keyword>
<evidence type="ECO:0000313" key="14">
    <source>
        <dbReference type="Proteomes" id="UP001353858"/>
    </source>
</evidence>
<evidence type="ECO:0000256" key="1">
    <source>
        <dbReference type="ARBA" id="ARBA00004496"/>
    </source>
</evidence>
<dbReference type="InterPro" id="IPR001611">
    <property type="entry name" value="Leu-rich_rpt"/>
</dbReference>
<sequence length="918" mass="103593">MIQPSVCPPECICLSQTQVLCNSGGLTEIPVKALPPTVEHLSLTRNHFPVIRSDAFAGLRALKKLSLDGNNISIIKPFAFRGLPRLKELSIQQTPLTTVAQFAFAGLQNITSILLSHNRIKKIEGYAFAGTSNLKHLVLSSNPIIKVESNAFSGLTNVERLALPSGIRTIEADAFNGLEQVGLLKLAFMDLPSLKFGTFRGLTIVGVMSIQESDLGIIKEGAFEGLSYIGSLNFLNNKIDGIQEMHITPEHHIRSIKLQGNHVLDIPKAESISFAVDVLTVTSNHFPCDCHIHTLIEGPLANGSVEQFISRNYCISPLEVNGKAMSELDLEAIGKCEEQVTRGNLEAAKDSTSINKSIKMTVLFNYFLLNLLFTSNWLWLLVTMSKLRYEINRLGKDELRYLLTCKGSSPTEELLVDELRAKLRALRAMERQMGEAIAEIKYPYSYADDVLALERVMDELTNLLPVATPASKDGKKFDSKLAYAFERFRNLMARSSEEKRQKIDIAEKLGALRATWVQKRKTIVRAQSTPLAMDLSMFNIASDSGTDSDEREEEKGEAISTSFANLKGPSETPTIVVRDKRPLSPERVAFENGEIQRQHYKSDWHRYNLKRKVAELPSVTAEEFQRRVLQQQKENSTEKLKLHCNACNKNFTNEKAFENHINSKKHKDNEKQLSDTEDVVKRLDSPKEAKIDEDSDLEEVDSDEWDDDTENPIDNNDCLFCSHHSSNVEYCIDLKGLLEYLGEKIIKGFMCIWCNEKGKSFHSAEAARKHMIDKGHCKMVHEGLALAEYVDFYDYSSSYPDATEGVDKDEEVIIPELEGNDYQLVLPSGVVVGHRSLMRYYKQSIDPNRQVIVHRNAKKLHKVLAHYKALGWTASQQEAISKTARDIHYMKRMQSKLRTNLGIKANKLQKHYRPQVNF</sequence>
<keyword evidence="6" id="KW-0677">Repeat</keyword>
<keyword evidence="3" id="KW-0690">Ribosome biogenesis</keyword>
<reference evidence="14" key="1">
    <citation type="submission" date="2023-01" db="EMBL/GenBank/DDBJ databases">
        <title>Key to firefly adult light organ development and bioluminescence: homeobox transcription factors regulate luciferase expression and transportation to peroxisome.</title>
        <authorList>
            <person name="Fu X."/>
        </authorList>
    </citation>
    <scope>NUCLEOTIDE SEQUENCE [LARGE SCALE GENOMIC DNA]</scope>
</reference>
<dbReference type="Pfam" id="PF12756">
    <property type="entry name" value="zf-C2H2_2"/>
    <property type="match status" value="1"/>
</dbReference>
<evidence type="ECO:0000256" key="9">
    <source>
        <dbReference type="ARBA" id="ARBA00034126"/>
    </source>
</evidence>
<dbReference type="Proteomes" id="UP001353858">
    <property type="component" value="Unassembled WGS sequence"/>
</dbReference>
<keyword evidence="14" id="KW-1185">Reference proteome</keyword>
<evidence type="ECO:0000256" key="11">
    <source>
        <dbReference type="SAM" id="MobiDB-lite"/>
    </source>
</evidence>
<dbReference type="EMBL" id="JARPUR010000001">
    <property type="protein sequence ID" value="KAK4887813.1"/>
    <property type="molecule type" value="Genomic_DNA"/>
</dbReference>
<dbReference type="InterPro" id="IPR022755">
    <property type="entry name" value="Znf_C2H2_jaz"/>
</dbReference>
<dbReference type="PANTHER" id="PTHR13182:SF8">
    <property type="entry name" value="CYTOPLASMIC 60S SUBUNIT BIOGENESIS FACTOR ZNF622"/>
    <property type="match status" value="1"/>
</dbReference>
<dbReference type="InterPro" id="IPR041661">
    <property type="entry name" value="ZN622/Rei1/Reh1_Znf-C2H2"/>
</dbReference>
<organism evidence="13 14">
    <name type="scientific">Aquatica leii</name>
    <dbReference type="NCBI Taxonomy" id="1421715"/>
    <lineage>
        <taxon>Eukaryota</taxon>
        <taxon>Metazoa</taxon>
        <taxon>Ecdysozoa</taxon>
        <taxon>Arthropoda</taxon>
        <taxon>Hexapoda</taxon>
        <taxon>Insecta</taxon>
        <taxon>Pterygota</taxon>
        <taxon>Neoptera</taxon>
        <taxon>Endopterygota</taxon>
        <taxon>Coleoptera</taxon>
        <taxon>Polyphaga</taxon>
        <taxon>Elateriformia</taxon>
        <taxon>Elateroidea</taxon>
        <taxon>Lampyridae</taxon>
        <taxon>Luciolinae</taxon>
        <taxon>Aquatica</taxon>
    </lineage>
</organism>
<gene>
    <name evidence="13" type="ORF">RN001_004084</name>
</gene>
<evidence type="ECO:0000313" key="13">
    <source>
        <dbReference type="EMBL" id="KAK4887813.1"/>
    </source>
</evidence>
<comment type="similarity">
    <text evidence="9">Belongs to the REI1 family.</text>
</comment>
<dbReference type="InterPro" id="IPR026906">
    <property type="entry name" value="LRR_5"/>
</dbReference>
<dbReference type="SMART" id="SM00369">
    <property type="entry name" value="LRR_TYP"/>
    <property type="match status" value="5"/>
</dbReference>